<accession>A0A818UAH5</accession>
<gene>
    <name evidence="1" type="ORF">KXQ929_LOCUS10326</name>
</gene>
<evidence type="ECO:0000313" key="2">
    <source>
        <dbReference type="Proteomes" id="UP000663868"/>
    </source>
</evidence>
<organism evidence="1 2">
    <name type="scientific">Adineta steineri</name>
    <dbReference type="NCBI Taxonomy" id="433720"/>
    <lineage>
        <taxon>Eukaryota</taxon>
        <taxon>Metazoa</taxon>
        <taxon>Spiralia</taxon>
        <taxon>Gnathifera</taxon>
        <taxon>Rotifera</taxon>
        <taxon>Eurotatoria</taxon>
        <taxon>Bdelloidea</taxon>
        <taxon>Adinetida</taxon>
        <taxon>Adinetidae</taxon>
        <taxon>Adineta</taxon>
    </lineage>
</organism>
<reference evidence="1" key="1">
    <citation type="submission" date="2021-02" db="EMBL/GenBank/DDBJ databases">
        <authorList>
            <person name="Nowell W R."/>
        </authorList>
    </citation>
    <scope>NUCLEOTIDE SEQUENCE</scope>
</reference>
<dbReference type="Gene3D" id="3.40.50.620">
    <property type="entry name" value="HUPs"/>
    <property type="match status" value="1"/>
</dbReference>
<sequence length="171" mass="19951">MCKSKFEGGWLWELFDDCNTIFSSYLDLTYLDTLNQIDNESLFELRHPFEQKFNGYMEKLNIISPNFISHSSDHLRGVAEFIKKLTENGFGYGHNSAHKKMPGQFFNQIMRTNYELIKLVDLELKLNEEREPIEEQLAEVSTTTLAVDHHDIDFGSHKFDDSHNNTEPISK</sequence>
<name>A0A818UAH5_9BILA</name>
<dbReference type="EMBL" id="CAJOBB010000487">
    <property type="protein sequence ID" value="CAF3690593.1"/>
    <property type="molecule type" value="Genomic_DNA"/>
</dbReference>
<proteinExistence type="predicted"/>
<dbReference type="Proteomes" id="UP000663868">
    <property type="component" value="Unassembled WGS sequence"/>
</dbReference>
<comment type="caution">
    <text evidence="1">The sequence shown here is derived from an EMBL/GenBank/DDBJ whole genome shotgun (WGS) entry which is preliminary data.</text>
</comment>
<protein>
    <submittedName>
        <fullName evidence="1">Uncharacterized protein</fullName>
    </submittedName>
</protein>
<dbReference type="AlphaFoldDB" id="A0A818UAH5"/>
<evidence type="ECO:0000313" key="1">
    <source>
        <dbReference type="EMBL" id="CAF3690593.1"/>
    </source>
</evidence>
<dbReference type="InterPro" id="IPR014729">
    <property type="entry name" value="Rossmann-like_a/b/a_fold"/>
</dbReference>